<dbReference type="Proteomes" id="UP000004810">
    <property type="component" value="Unassembled WGS sequence"/>
</dbReference>
<gene>
    <name evidence="1" type="ORF">WUBG_10312</name>
</gene>
<comment type="caution">
    <text evidence="1">The sequence shown here is derived from an EMBL/GenBank/DDBJ whole genome shotgun (WGS) entry which is preliminary data.</text>
</comment>
<proteinExistence type="predicted"/>
<sequence>IKKYALSLESRRFRTPRRKKIEDQLATIVEGPIDLRTRSAKTRQTGVSQKSK</sequence>
<dbReference type="EMBL" id="ADBV01006196">
    <property type="protein sequence ID" value="EJW78779.1"/>
    <property type="molecule type" value="Genomic_DNA"/>
</dbReference>
<name>J9EU69_WUCBA</name>
<reference evidence="2" key="1">
    <citation type="submission" date="2012-08" db="EMBL/GenBank/DDBJ databases">
        <title>The Genome Sequence of Wuchereria bancrofti.</title>
        <authorList>
            <person name="Nutman T.B."/>
            <person name="Fink D.L."/>
            <person name="Russ C."/>
            <person name="Young S."/>
            <person name="Zeng Q."/>
            <person name="Koehrsen M."/>
            <person name="Alvarado L."/>
            <person name="Berlin A."/>
            <person name="Chapman S.B."/>
            <person name="Chen Z."/>
            <person name="Freedman E."/>
            <person name="Gellesch M."/>
            <person name="Goldberg J."/>
            <person name="Griggs A."/>
            <person name="Gujja S."/>
            <person name="Heilman E.R."/>
            <person name="Heiman D."/>
            <person name="Hepburn T."/>
            <person name="Howarth C."/>
            <person name="Jen D."/>
            <person name="Larson L."/>
            <person name="Lewis B."/>
            <person name="Mehta T."/>
            <person name="Park D."/>
            <person name="Pearson M."/>
            <person name="Roberts A."/>
            <person name="Saif S."/>
            <person name="Shea T."/>
            <person name="Shenoy N."/>
            <person name="Sisk P."/>
            <person name="Stolte C."/>
            <person name="Sykes S."/>
            <person name="Walk T."/>
            <person name="White J."/>
            <person name="Yandava C."/>
            <person name="Haas B."/>
            <person name="Henn M.R."/>
            <person name="Nusbaum C."/>
            <person name="Birren B."/>
        </authorList>
    </citation>
    <scope>NUCLEOTIDE SEQUENCE [LARGE SCALE GENOMIC DNA]</scope>
    <source>
        <strain evidence="2">NA</strain>
    </source>
</reference>
<feature type="non-terminal residue" evidence="1">
    <location>
        <position position="52"/>
    </location>
</feature>
<evidence type="ECO:0000313" key="2">
    <source>
        <dbReference type="Proteomes" id="UP000004810"/>
    </source>
</evidence>
<feature type="non-terminal residue" evidence="1">
    <location>
        <position position="1"/>
    </location>
</feature>
<accession>J9EU69</accession>
<evidence type="ECO:0000313" key="1">
    <source>
        <dbReference type="EMBL" id="EJW78779.1"/>
    </source>
</evidence>
<organism evidence="1 2">
    <name type="scientific">Wuchereria bancrofti</name>
    <dbReference type="NCBI Taxonomy" id="6293"/>
    <lineage>
        <taxon>Eukaryota</taxon>
        <taxon>Metazoa</taxon>
        <taxon>Ecdysozoa</taxon>
        <taxon>Nematoda</taxon>
        <taxon>Chromadorea</taxon>
        <taxon>Rhabditida</taxon>
        <taxon>Spirurina</taxon>
        <taxon>Spiruromorpha</taxon>
        <taxon>Filarioidea</taxon>
        <taxon>Onchocercidae</taxon>
        <taxon>Wuchereria</taxon>
    </lineage>
</organism>
<dbReference type="AlphaFoldDB" id="J9EU69"/>
<protein>
    <submittedName>
        <fullName evidence="1">Uncharacterized protein</fullName>
    </submittedName>
</protein>